<keyword evidence="6" id="KW-1185">Reference proteome</keyword>
<dbReference type="Proteomes" id="UP001162889">
    <property type="component" value="Unassembled WGS sequence"/>
</dbReference>
<evidence type="ECO:0000259" key="2">
    <source>
        <dbReference type="Pfam" id="PF07883"/>
    </source>
</evidence>
<dbReference type="PANTHER" id="PTHR38599">
    <property type="entry name" value="CUPIN DOMAIN PROTEIN (AFU_ORTHOLOGUE AFUA_3G13620)"/>
    <property type="match status" value="1"/>
</dbReference>
<reference evidence="3" key="1">
    <citation type="submission" date="2021-07" db="EMBL/GenBank/DDBJ databases">
        <title>Characterization of violacein-producing bacteria and related species.</title>
        <authorList>
            <person name="Wilson H.S."/>
            <person name="De Leon M.E."/>
        </authorList>
    </citation>
    <scope>NUCLEOTIDE SEQUENCE</scope>
    <source>
        <strain evidence="3">HSC-15S17</strain>
    </source>
</reference>
<evidence type="ECO:0000313" key="4">
    <source>
        <dbReference type="EMBL" id="MCP2012781.1"/>
    </source>
</evidence>
<feature type="domain" description="Cupin type-2" evidence="2">
    <location>
        <begin position="56"/>
        <end position="126"/>
    </location>
</feature>
<organism evidence="3 5">
    <name type="scientific">Duganella violaceipulchra</name>
    <dbReference type="NCBI Taxonomy" id="2849652"/>
    <lineage>
        <taxon>Bacteria</taxon>
        <taxon>Pseudomonadati</taxon>
        <taxon>Pseudomonadota</taxon>
        <taxon>Betaproteobacteria</taxon>
        <taxon>Burkholderiales</taxon>
        <taxon>Oxalobacteraceae</taxon>
        <taxon>Telluria group</taxon>
        <taxon>Duganella</taxon>
    </lineage>
</organism>
<dbReference type="InterPro" id="IPR013096">
    <property type="entry name" value="Cupin_2"/>
</dbReference>
<evidence type="ECO:0000313" key="5">
    <source>
        <dbReference type="Proteomes" id="UP001155901"/>
    </source>
</evidence>
<dbReference type="EMBL" id="JAHTGR010000042">
    <property type="protein sequence ID" value="MBV6325644.1"/>
    <property type="molecule type" value="Genomic_DNA"/>
</dbReference>
<gene>
    <name evidence="3" type="ORF">KVP70_32535</name>
    <name evidence="4" type="ORF">L1274_006552</name>
</gene>
<sequence>MKTTGIYRLAAALMVSVGLVGTVQAHDVPRDGKEVRAILQTKQLPDVAHTKGLMLTVTYAPGQKSIPHLHPGSVFAYVVAGEVTSKLDDGAEITYKVGDSWYESPGMRHVVSRNASDTNPAKLLVVLLLPDGAQVSEPIPK</sequence>
<comment type="caution">
    <text evidence="3">The sequence shown here is derived from an EMBL/GenBank/DDBJ whole genome shotgun (WGS) entry which is preliminary data.</text>
</comment>
<dbReference type="RefSeq" id="WP_217946556.1">
    <property type="nucleotide sequence ID" value="NZ_JAHTGR010000042.1"/>
</dbReference>
<dbReference type="Pfam" id="PF07883">
    <property type="entry name" value="Cupin_2"/>
    <property type="match status" value="1"/>
</dbReference>
<evidence type="ECO:0000256" key="1">
    <source>
        <dbReference type="SAM" id="SignalP"/>
    </source>
</evidence>
<feature type="chain" id="PRO_5041247138" evidence="1">
    <location>
        <begin position="26"/>
        <end position="141"/>
    </location>
</feature>
<evidence type="ECO:0000313" key="3">
    <source>
        <dbReference type="EMBL" id="MBV6325644.1"/>
    </source>
</evidence>
<dbReference type="AlphaFoldDB" id="A0AA41L6U6"/>
<dbReference type="EMBL" id="JALJZU010000032">
    <property type="protein sequence ID" value="MCP2012781.1"/>
    <property type="molecule type" value="Genomic_DNA"/>
</dbReference>
<protein>
    <submittedName>
        <fullName evidence="3">Cupin domain-containing protein</fullName>
    </submittedName>
    <submittedName>
        <fullName evidence="4">Quercetin dioxygenase-like cupin family protein</fullName>
    </submittedName>
</protein>
<accession>A0AA41L6U6</accession>
<evidence type="ECO:0000313" key="6">
    <source>
        <dbReference type="Proteomes" id="UP001162889"/>
    </source>
</evidence>
<proteinExistence type="predicted"/>
<keyword evidence="1" id="KW-0732">Signal</keyword>
<reference evidence="4" key="2">
    <citation type="submission" date="2022-03" db="EMBL/GenBank/DDBJ databases">
        <title>Genome Encyclopedia of Bacteria and Archaea VI: Functional Genomics of Type Strains.</title>
        <authorList>
            <person name="Whitman W."/>
        </authorList>
    </citation>
    <scope>NUCLEOTIDE SEQUENCE</scope>
    <source>
        <strain evidence="4">HSC-15S17</strain>
    </source>
</reference>
<dbReference type="CDD" id="cd02234">
    <property type="entry name" value="cupin_BLR7677-like"/>
    <property type="match status" value="1"/>
</dbReference>
<dbReference type="PANTHER" id="PTHR38599:SF1">
    <property type="entry name" value="CUPIN DOMAIN PROTEIN (AFU_ORTHOLOGUE AFUA_3G13620)"/>
    <property type="match status" value="1"/>
</dbReference>
<feature type="signal peptide" evidence="1">
    <location>
        <begin position="1"/>
        <end position="25"/>
    </location>
</feature>
<dbReference type="Proteomes" id="UP001155901">
    <property type="component" value="Unassembled WGS sequence"/>
</dbReference>
<name>A0AA41L6U6_9BURK</name>